<sequence length="186" mass="20601">MNKETAFEQAQHRLDAPTRGHNGDTDAKSTRRSEKPIDEVFEIERQLASVPARARWQEFERAPPASSSPLPEKNPRKPFGELDEHLSVAESVADGNEKESPPPPLTGYQRVAAELISKSANFLTHSSANVHLGVSLLAGRVFIPARREESLPVSWGRISADIRADTRQRQRVSAADADADADVRFR</sequence>
<organism evidence="2 3">
    <name type="scientific">Puccinia graminis f. sp. tritici</name>
    <dbReference type="NCBI Taxonomy" id="56615"/>
    <lineage>
        <taxon>Eukaryota</taxon>
        <taxon>Fungi</taxon>
        <taxon>Dikarya</taxon>
        <taxon>Basidiomycota</taxon>
        <taxon>Pucciniomycotina</taxon>
        <taxon>Pucciniomycetes</taxon>
        <taxon>Pucciniales</taxon>
        <taxon>Pucciniaceae</taxon>
        <taxon>Puccinia</taxon>
    </lineage>
</organism>
<feature type="compositionally biased region" description="Basic and acidic residues" evidence="1">
    <location>
        <begin position="73"/>
        <end position="87"/>
    </location>
</feature>
<dbReference type="AlphaFoldDB" id="A0A5B0N1D1"/>
<feature type="region of interest" description="Disordered" evidence="1">
    <location>
        <begin position="1"/>
        <end position="104"/>
    </location>
</feature>
<dbReference type="Proteomes" id="UP000325313">
    <property type="component" value="Unassembled WGS sequence"/>
</dbReference>
<name>A0A5B0N1D1_PUCGR</name>
<reference evidence="2 3" key="1">
    <citation type="submission" date="2019-05" db="EMBL/GenBank/DDBJ databases">
        <title>Emergence of the Ug99 lineage of the wheat stem rust pathogen through somatic hybridization.</title>
        <authorList>
            <person name="Li F."/>
            <person name="Upadhyaya N.M."/>
            <person name="Sperschneider J."/>
            <person name="Matny O."/>
            <person name="Nguyen-Phuc H."/>
            <person name="Mago R."/>
            <person name="Raley C."/>
            <person name="Miller M.E."/>
            <person name="Silverstein K.A.T."/>
            <person name="Henningsen E."/>
            <person name="Hirsch C.D."/>
            <person name="Visser B."/>
            <person name="Pretorius Z.A."/>
            <person name="Steffenson B.J."/>
            <person name="Schwessinger B."/>
            <person name="Dodds P.N."/>
            <person name="Figueroa M."/>
        </authorList>
    </citation>
    <scope>NUCLEOTIDE SEQUENCE [LARGE SCALE GENOMIC DNA]</scope>
    <source>
        <strain evidence="2 3">Ug99</strain>
    </source>
</reference>
<protein>
    <submittedName>
        <fullName evidence="2">Uncharacterized protein</fullName>
    </submittedName>
</protein>
<evidence type="ECO:0000313" key="2">
    <source>
        <dbReference type="EMBL" id="KAA1081900.1"/>
    </source>
</evidence>
<accession>A0A5B0N1D1</accession>
<evidence type="ECO:0000313" key="3">
    <source>
        <dbReference type="Proteomes" id="UP000325313"/>
    </source>
</evidence>
<dbReference type="EMBL" id="VDEP01000440">
    <property type="protein sequence ID" value="KAA1081900.1"/>
    <property type="molecule type" value="Genomic_DNA"/>
</dbReference>
<evidence type="ECO:0000256" key="1">
    <source>
        <dbReference type="SAM" id="MobiDB-lite"/>
    </source>
</evidence>
<proteinExistence type="predicted"/>
<feature type="compositionally biased region" description="Basic and acidic residues" evidence="1">
    <location>
        <begin position="1"/>
        <end position="45"/>
    </location>
</feature>
<gene>
    <name evidence="2" type="ORF">PGTUg99_027180</name>
</gene>
<comment type="caution">
    <text evidence="2">The sequence shown here is derived from an EMBL/GenBank/DDBJ whole genome shotgun (WGS) entry which is preliminary data.</text>
</comment>